<evidence type="ECO:0000259" key="5">
    <source>
        <dbReference type="Pfam" id="PF04542"/>
    </source>
</evidence>
<dbReference type="GO" id="GO:0003677">
    <property type="term" value="F:DNA binding"/>
    <property type="evidence" value="ECO:0007669"/>
    <property type="project" value="InterPro"/>
</dbReference>
<dbReference type="PANTHER" id="PTHR43133">
    <property type="entry name" value="RNA POLYMERASE ECF-TYPE SIGMA FACTO"/>
    <property type="match status" value="1"/>
</dbReference>
<proteinExistence type="inferred from homology"/>
<evidence type="ECO:0000256" key="3">
    <source>
        <dbReference type="ARBA" id="ARBA00023082"/>
    </source>
</evidence>
<dbReference type="InterPro" id="IPR039425">
    <property type="entry name" value="RNA_pol_sigma-70-like"/>
</dbReference>
<evidence type="ECO:0000256" key="1">
    <source>
        <dbReference type="ARBA" id="ARBA00010641"/>
    </source>
</evidence>
<evidence type="ECO:0000256" key="2">
    <source>
        <dbReference type="ARBA" id="ARBA00023015"/>
    </source>
</evidence>
<sequence>MSLDRQKEEEYFKRLQQGDIRSFEYFFKEYTDLLYAYALGFVKEREPAEDIIQDTFVYFWNNRERIRYTGSVYAYLQTSVRNACINYREHEKVEHRYEQEILHTEEEAFDWQEVESVKEMRQKLLDAIDRLPEKCRQIFMMSCVDGLKYREIASRMDISENTVKTQIKLAYKKLREDINISGEELSIFIILLLL</sequence>
<dbReference type="InterPro" id="IPR007627">
    <property type="entry name" value="RNA_pol_sigma70_r2"/>
</dbReference>
<keyword evidence="8" id="KW-1185">Reference proteome</keyword>
<evidence type="ECO:0000313" key="7">
    <source>
        <dbReference type="EMBL" id="MBB4026029.1"/>
    </source>
</evidence>
<dbReference type="InterPro" id="IPR013324">
    <property type="entry name" value="RNA_pol_sigma_r3/r4-like"/>
</dbReference>
<keyword evidence="2" id="KW-0805">Transcription regulation</keyword>
<dbReference type="Pfam" id="PF08281">
    <property type="entry name" value="Sigma70_r4_2"/>
    <property type="match status" value="1"/>
</dbReference>
<keyword evidence="4" id="KW-0804">Transcription</keyword>
<reference evidence="7 8" key="1">
    <citation type="submission" date="2020-08" db="EMBL/GenBank/DDBJ databases">
        <title>Genomic Encyclopedia of Type Strains, Phase IV (KMG-IV): sequencing the most valuable type-strain genomes for metagenomic binning, comparative biology and taxonomic classification.</title>
        <authorList>
            <person name="Goeker M."/>
        </authorList>
    </citation>
    <scope>NUCLEOTIDE SEQUENCE [LARGE SCALE GENOMIC DNA]</scope>
    <source>
        <strain evidence="7 8">DSM 105721</strain>
    </source>
</reference>
<feature type="domain" description="RNA polymerase sigma-70 region 2" evidence="5">
    <location>
        <begin position="27"/>
        <end position="89"/>
    </location>
</feature>
<organism evidence="7 8">
    <name type="scientific">Butyricimonas faecihominis</name>
    <dbReference type="NCBI Taxonomy" id="1472416"/>
    <lineage>
        <taxon>Bacteria</taxon>
        <taxon>Pseudomonadati</taxon>
        <taxon>Bacteroidota</taxon>
        <taxon>Bacteroidia</taxon>
        <taxon>Bacteroidales</taxon>
        <taxon>Odoribacteraceae</taxon>
        <taxon>Butyricimonas</taxon>
    </lineage>
</organism>
<dbReference type="Gene3D" id="1.10.1740.10">
    <property type="match status" value="1"/>
</dbReference>
<comment type="similarity">
    <text evidence="1">Belongs to the sigma-70 factor family. ECF subfamily.</text>
</comment>
<evidence type="ECO:0000313" key="8">
    <source>
        <dbReference type="Proteomes" id="UP000546007"/>
    </source>
</evidence>
<evidence type="ECO:0000259" key="6">
    <source>
        <dbReference type="Pfam" id="PF08281"/>
    </source>
</evidence>
<dbReference type="NCBIfam" id="TIGR02985">
    <property type="entry name" value="Sig70_bacteroi1"/>
    <property type="match status" value="1"/>
</dbReference>
<keyword evidence="3" id="KW-0731">Sigma factor</keyword>
<dbReference type="InterPro" id="IPR036388">
    <property type="entry name" value="WH-like_DNA-bd_sf"/>
</dbReference>
<protein>
    <submittedName>
        <fullName evidence="7">RNA polymerase sigma-70 factor (ECF subfamily)</fullName>
    </submittedName>
</protein>
<dbReference type="NCBIfam" id="TIGR02937">
    <property type="entry name" value="sigma70-ECF"/>
    <property type="match status" value="1"/>
</dbReference>
<dbReference type="AlphaFoldDB" id="A0A7W6MYI0"/>
<dbReference type="Pfam" id="PF04542">
    <property type="entry name" value="Sigma70_r2"/>
    <property type="match status" value="1"/>
</dbReference>
<comment type="caution">
    <text evidence="7">The sequence shown here is derived from an EMBL/GenBank/DDBJ whole genome shotgun (WGS) entry which is preliminary data.</text>
</comment>
<dbReference type="CDD" id="cd06171">
    <property type="entry name" value="Sigma70_r4"/>
    <property type="match status" value="1"/>
</dbReference>
<dbReference type="InterPro" id="IPR013325">
    <property type="entry name" value="RNA_pol_sigma_r2"/>
</dbReference>
<feature type="domain" description="RNA polymerase sigma factor 70 region 4 type 2" evidence="6">
    <location>
        <begin position="121"/>
        <end position="174"/>
    </location>
</feature>
<name>A0A7W6MYI0_9BACT</name>
<dbReference type="GO" id="GO:0016987">
    <property type="term" value="F:sigma factor activity"/>
    <property type="evidence" value="ECO:0007669"/>
    <property type="project" value="UniProtKB-KW"/>
</dbReference>
<dbReference type="SUPFAM" id="SSF88946">
    <property type="entry name" value="Sigma2 domain of RNA polymerase sigma factors"/>
    <property type="match status" value="1"/>
</dbReference>
<dbReference type="PANTHER" id="PTHR43133:SF46">
    <property type="entry name" value="RNA POLYMERASE SIGMA-70 FACTOR ECF SUBFAMILY"/>
    <property type="match status" value="1"/>
</dbReference>
<dbReference type="GO" id="GO:0006352">
    <property type="term" value="P:DNA-templated transcription initiation"/>
    <property type="evidence" value="ECO:0007669"/>
    <property type="project" value="InterPro"/>
</dbReference>
<gene>
    <name evidence="7" type="ORF">GGR14_001819</name>
</gene>
<dbReference type="InterPro" id="IPR013249">
    <property type="entry name" value="RNA_pol_sigma70_r4_t2"/>
</dbReference>
<accession>A0A7W6MYI0</accession>
<dbReference type="InterPro" id="IPR014284">
    <property type="entry name" value="RNA_pol_sigma-70_dom"/>
</dbReference>
<dbReference type="Proteomes" id="UP000546007">
    <property type="component" value="Unassembled WGS sequence"/>
</dbReference>
<dbReference type="InterPro" id="IPR014327">
    <property type="entry name" value="RNA_pol_sigma70_bacteroid"/>
</dbReference>
<dbReference type="SUPFAM" id="SSF88659">
    <property type="entry name" value="Sigma3 and sigma4 domains of RNA polymerase sigma factors"/>
    <property type="match status" value="1"/>
</dbReference>
<dbReference type="EMBL" id="JACIES010000004">
    <property type="protein sequence ID" value="MBB4026029.1"/>
    <property type="molecule type" value="Genomic_DNA"/>
</dbReference>
<evidence type="ECO:0000256" key="4">
    <source>
        <dbReference type="ARBA" id="ARBA00023163"/>
    </source>
</evidence>
<dbReference type="Gene3D" id="1.10.10.10">
    <property type="entry name" value="Winged helix-like DNA-binding domain superfamily/Winged helix DNA-binding domain"/>
    <property type="match status" value="1"/>
</dbReference>
<dbReference type="RefSeq" id="WP_164719527.1">
    <property type="nucleotide sequence ID" value="NZ_AP028155.1"/>
</dbReference>
<dbReference type="GeneID" id="93102563"/>